<reference evidence="1 2" key="1">
    <citation type="submission" date="2020-07" db="EMBL/GenBank/DDBJ databases">
        <title>Sequencing the genomes of 1000 actinobacteria strains.</title>
        <authorList>
            <person name="Klenk H.-P."/>
        </authorList>
    </citation>
    <scope>NUCLEOTIDE SEQUENCE [LARGE SCALE GENOMIC DNA]</scope>
    <source>
        <strain evidence="1 2">DSM 44749</strain>
    </source>
</reference>
<dbReference type="GeneID" id="98055476"/>
<dbReference type="AlphaFoldDB" id="A0A852W993"/>
<proteinExistence type="predicted"/>
<gene>
    <name evidence="1" type="ORF">HDA37_002721</name>
</gene>
<name>A0A852W993_PSEA5</name>
<dbReference type="RefSeq" id="WP_246353999.1">
    <property type="nucleotide sequence ID" value="NZ_BAAAJZ010000003.1"/>
</dbReference>
<dbReference type="EMBL" id="JACCCZ010000001">
    <property type="protein sequence ID" value="NYG02436.1"/>
    <property type="molecule type" value="Genomic_DNA"/>
</dbReference>
<accession>A0A852W993</accession>
<keyword evidence="2" id="KW-1185">Reference proteome</keyword>
<comment type="caution">
    <text evidence="1">The sequence shown here is derived from an EMBL/GenBank/DDBJ whole genome shotgun (WGS) entry which is preliminary data.</text>
</comment>
<protein>
    <submittedName>
        <fullName evidence="1">Uncharacterized protein</fullName>
    </submittedName>
</protein>
<evidence type="ECO:0000313" key="2">
    <source>
        <dbReference type="Proteomes" id="UP000549695"/>
    </source>
</evidence>
<sequence length="79" mass="8146">MSSTRRHVDASVVSIGAGGFWTPALLTRTVSRPNRCSASATAALHDGAVRGPGHRPRVVTTTARFVARTAGGVGCTMDP</sequence>
<dbReference type="Proteomes" id="UP000549695">
    <property type="component" value="Unassembled WGS sequence"/>
</dbReference>
<organism evidence="1 2">
    <name type="scientific">Pseudonocardia alni</name>
    <name type="common">Amycolata alni</name>
    <dbReference type="NCBI Taxonomy" id="33907"/>
    <lineage>
        <taxon>Bacteria</taxon>
        <taxon>Bacillati</taxon>
        <taxon>Actinomycetota</taxon>
        <taxon>Actinomycetes</taxon>
        <taxon>Pseudonocardiales</taxon>
        <taxon>Pseudonocardiaceae</taxon>
        <taxon>Pseudonocardia</taxon>
    </lineage>
</organism>
<evidence type="ECO:0000313" key="1">
    <source>
        <dbReference type="EMBL" id="NYG02436.1"/>
    </source>
</evidence>